<evidence type="ECO:0000256" key="3">
    <source>
        <dbReference type="ARBA" id="ARBA00022741"/>
    </source>
</evidence>
<dbReference type="GO" id="GO:0004020">
    <property type="term" value="F:adenylylsulfate kinase activity"/>
    <property type="evidence" value="ECO:0007669"/>
    <property type="project" value="TreeGrafter"/>
</dbReference>
<dbReference type="SUPFAM" id="SSF52540">
    <property type="entry name" value="P-loop containing nucleoside triphosphate hydrolases"/>
    <property type="match status" value="1"/>
</dbReference>
<sequence length="67" mass="7225">MKGKSTLACSLSRELYSRGNLTYILDGDNLRHGLNKNLGFSADDRAENIPKIDGASLVAHCSARTST</sequence>
<keyword evidence="4" id="KW-0067">ATP-binding</keyword>
<gene>
    <name evidence="6" type="ORF">RND81_09G052100</name>
</gene>
<protein>
    <recommendedName>
        <fullName evidence="5">APS kinase domain-containing protein</fullName>
    </recommendedName>
</protein>
<accession>A0AAW1IHS0</accession>
<dbReference type="InterPro" id="IPR027417">
    <property type="entry name" value="P-loop_NTPase"/>
</dbReference>
<proteinExistence type="predicted"/>
<dbReference type="GO" id="GO:0005524">
    <property type="term" value="F:ATP binding"/>
    <property type="evidence" value="ECO:0007669"/>
    <property type="project" value="UniProtKB-KW"/>
</dbReference>
<keyword evidence="2" id="KW-0808">Transferase</keyword>
<keyword evidence="3" id="KW-0547">Nucleotide-binding</keyword>
<reference evidence="6" key="1">
    <citation type="submission" date="2024-03" db="EMBL/GenBank/DDBJ databases">
        <title>WGS assembly of Saponaria officinalis var. Norfolk2.</title>
        <authorList>
            <person name="Jenkins J."/>
            <person name="Shu S."/>
            <person name="Grimwood J."/>
            <person name="Barry K."/>
            <person name="Goodstein D."/>
            <person name="Schmutz J."/>
            <person name="Leebens-Mack J."/>
            <person name="Osbourn A."/>
        </authorList>
    </citation>
    <scope>NUCLEOTIDE SEQUENCE [LARGE SCALE GENOMIC DNA]</scope>
    <source>
        <strain evidence="6">JIC</strain>
    </source>
</reference>
<comment type="pathway">
    <text evidence="1">Sulfur metabolism.</text>
</comment>
<dbReference type="PANTHER" id="PTHR11055:SF1">
    <property type="entry name" value="PAPS SYNTHETASE, ISOFORM D"/>
    <property type="match status" value="1"/>
</dbReference>
<dbReference type="InterPro" id="IPR059117">
    <property type="entry name" value="APS_kinase_dom"/>
</dbReference>
<dbReference type="Gene3D" id="3.40.50.300">
    <property type="entry name" value="P-loop containing nucleotide triphosphate hydrolases"/>
    <property type="match status" value="1"/>
</dbReference>
<evidence type="ECO:0000256" key="4">
    <source>
        <dbReference type="ARBA" id="ARBA00022840"/>
    </source>
</evidence>
<dbReference type="EMBL" id="JBDFQZ010000009">
    <property type="protein sequence ID" value="KAK9689320.1"/>
    <property type="molecule type" value="Genomic_DNA"/>
</dbReference>
<dbReference type="PANTHER" id="PTHR11055">
    <property type="entry name" value="BIFUNCTIONAL 3'-PHOSPHOADENOSINE 5'-PHOSPHOSULFATE SYNTHASE"/>
    <property type="match status" value="1"/>
</dbReference>
<evidence type="ECO:0000259" key="5">
    <source>
        <dbReference type="Pfam" id="PF01583"/>
    </source>
</evidence>
<keyword evidence="7" id="KW-1185">Reference proteome</keyword>
<feature type="domain" description="APS kinase" evidence="5">
    <location>
        <begin position="3"/>
        <end position="53"/>
    </location>
</feature>
<evidence type="ECO:0000256" key="2">
    <source>
        <dbReference type="ARBA" id="ARBA00022679"/>
    </source>
</evidence>
<evidence type="ECO:0000256" key="1">
    <source>
        <dbReference type="ARBA" id="ARBA00004678"/>
    </source>
</evidence>
<dbReference type="AlphaFoldDB" id="A0AAW1IHS0"/>
<dbReference type="Pfam" id="PF01583">
    <property type="entry name" value="APS_kinase"/>
    <property type="match status" value="1"/>
</dbReference>
<dbReference type="Proteomes" id="UP001443914">
    <property type="component" value="Unassembled WGS sequence"/>
</dbReference>
<evidence type="ECO:0000313" key="6">
    <source>
        <dbReference type="EMBL" id="KAK9689320.1"/>
    </source>
</evidence>
<comment type="caution">
    <text evidence="6">The sequence shown here is derived from an EMBL/GenBank/DDBJ whole genome shotgun (WGS) entry which is preliminary data.</text>
</comment>
<evidence type="ECO:0000313" key="7">
    <source>
        <dbReference type="Proteomes" id="UP001443914"/>
    </source>
</evidence>
<organism evidence="6 7">
    <name type="scientific">Saponaria officinalis</name>
    <name type="common">Common soapwort</name>
    <name type="synonym">Lychnis saponaria</name>
    <dbReference type="NCBI Taxonomy" id="3572"/>
    <lineage>
        <taxon>Eukaryota</taxon>
        <taxon>Viridiplantae</taxon>
        <taxon>Streptophyta</taxon>
        <taxon>Embryophyta</taxon>
        <taxon>Tracheophyta</taxon>
        <taxon>Spermatophyta</taxon>
        <taxon>Magnoliopsida</taxon>
        <taxon>eudicotyledons</taxon>
        <taxon>Gunneridae</taxon>
        <taxon>Pentapetalae</taxon>
        <taxon>Caryophyllales</taxon>
        <taxon>Caryophyllaceae</taxon>
        <taxon>Caryophylleae</taxon>
        <taxon>Saponaria</taxon>
    </lineage>
</organism>
<name>A0AAW1IHS0_SAPOF</name>
<dbReference type="GO" id="GO:0000103">
    <property type="term" value="P:sulfate assimilation"/>
    <property type="evidence" value="ECO:0007669"/>
    <property type="project" value="TreeGrafter"/>
</dbReference>